<dbReference type="SUPFAM" id="SSF56317">
    <property type="entry name" value="Carbon-nitrogen hydrolase"/>
    <property type="match status" value="1"/>
</dbReference>
<name>A0A2T5MJ90_9GAMM</name>
<keyword evidence="4" id="KW-0449">Lipoprotein</keyword>
<dbReference type="PROSITE" id="PS50263">
    <property type="entry name" value="CN_HYDROLASE"/>
    <property type="match status" value="1"/>
</dbReference>
<dbReference type="GO" id="GO:0016811">
    <property type="term" value="F:hydrolase activity, acting on carbon-nitrogen (but not peptide) bonds, in linear amides"/>
    <property type="evidence" value="ECO:0007669"/>
    <property type="project" value="InterPro"/>
</dbReference>
<keyword evidence="4" id="KW-0012">Acyltransferase</keyword>
<dbReference type="PROSITE" id="PS01227">
    <property type="entry name" value="UPF0012"/>
    <property type="match status" value="1"/>
</dbReference>
<dbReference type="AlphaFoldDB" id="A0A2T5MJ90"/>
<reference evidence="4 5" key="1">
    <citation type="submission" date="2018-04" db="EMBL/GenBank/DDBJ databases">
        <title>Novel species isolated from glacier.</title>
        <authorList>
            <person name="Liu Q."/>
            <person name="Xin Y.-H."/>
        </authorList>
    </citation>
    <scope>NUCLEOTIDE SEQUENCE [LARGE SCALE GENOMIC DNA]</scope>
    <source>
        <strain evidence="4 5">GT1R17</strain>
    </source>
</reference>
<dbReference type="PANTHER" id="PTHR23088">
    <property type="entry name" value="NITRILASE-RELATED"/>
    <property type="match status" value="1"/>
</dbReference>
<keyword evidence="4" id="KW-0808">Transferase</keyword>
<evidence type="ECO:0000256" key="1">
    <source>
        <dbReference type="ARBA" id="ARBA00010613"/>
    </source>
</evidence>
<dbReference type="OrthoDB" id="9811121at2"/>
<gene>
    <name evidence="4" type="ORF">CJD38_00485</name>
</gene>
<sequence>MTTTVAAIQMNSVADVAANLAAAKRLLTEAAAGGAKLAVLPENFAFMGAHEAAKLVHAEPLGSGPIQSFLADTAKALSMWIVGGTIPLAVPDDARKVYAASLVFNDQGQRVAHYDKIHLFDVDVLRDGKTESYRESNSIAFGSVSPTFTETPAGVLGLSVCYDLRFPELYRSLSSQGAQLLCVPSAFTEKTGEAHWEILLRARAVENLCAVIAPNQTGTHAGGRRTWGHSMIISPWGEILAQRAEGEGVVLATLDAEAQTKVRSSFPSLNHRRL</sequence>
<protein>
    <submittedName>
        <fullName evidence="4">Apolipoprotein acyltransferase</fullName>
    </submittedName>
</protein>
<evidence type="ECO:0000256" key="2">
    <source>
        <dbReference type="ARBA" id="ARBA00022801"/>
    </source>
</evidence>
<dbReference type="Pfam" id="PF00795">
    <property type="entry name" value="CN_hydrolase"/>
    <property type="match status" value="1"/>
</dbReference>
<dbReference type="EMBL" id="QANS01000001">
    <property type="protein sequence ID" value="PTU32635.1"/>
    <property type="molecule type" value="Genomic_DNA"/>
</dbReference>
<dbReference type="InterPro" id="IPR045254">
    <property type="entry name" value="Nit1/2_C-N_Hydrolase"/>
</dbReference>
<keyword evidence="5" id="KW-1185">Reference proteome</keyword>
<comment type="similarity">
    <text evidence="1">Belongs to the carbon-nitrogen hydrolase superfamily. NIT1/NIT2 family.</text>
</comment>
<evidence type="ECO:0000313" key="5">
    <source>
        <dbReference type="Proteomes" id="UP000244248"/>
    </source>
</evidence>
<comment type="caution">
    <text evidence="4">The sequence shown here is derived from an EMBL/GenBank/DDBJ whole genome shotgun (WGS) entry which is preliminary data.</text>
</comment>
<dbReference type="CDD" id="cd07572">
    <property type="entry name" value="nit"/>
    <property type="match status" value="1"/>
</dbReference>
<dbReference type="InterPro" id="IPR003010">
    <property type="entry name" value="C-N_Hydrolase"/>
</dbReference>
<dbReference type="GO" id="GO:0016746">
    <property type="term" value="F:acyltransferase activity"/>
    <property type="evidence" value="ECO:0007669"/>
    <property type="project" value="UniProtKB-KW"/>
</dbReference>
<dbReference type="InterPro" id="IPR036526">
    <property type="entry name" value="C-N_Hydrolase_sf"/>
</dbReference>
<dbReference type="RefSeq" id="WP_107938344.1">
    <property type="nucleotide sequence ID" value="NZ_QANS01000001.1"/>
</dbReference>
<evidence type="ECO:0000259" key="3">
    <source>
        <dbReference type="PROSITE" id="PS50263"/>
    </source>
</evidence>
<dbReference type="PANTHER" id="PTHR23088:SF27">
    <property type="entry name" value="DEAMINATED GLUTATHIONE AMIDASE"/>
    <property type="match status" value="1"/>
</dbReference>
<proteinExistence type="inferred from homology"/>
<evidence type="ECO:0000313" key="4">
    <source>
        <dbReference type="EMBL" id="PTU32635.1"/>
    </source>
</evidence>
<accession>A0A2T5MJ90</accession>
<feature type="domain" description="CN hydrolase" evidence="3">
    <location>
        <begin position="3"/>
        <end position="256"/>
    </location>
</feature>
<keyword evidence="2" id="KW-0378">Hydrolase</keyword>
<dbReference type="Gene3D" id="3.60.110.10">
    <property type="entry name" value="Carbon-nitrogen hydrolase"/>
    <property type="match status" value="1"/>
</dbReference>
<dbReference type="Proteomes" id="UP000244248">
    <property type="component" value="Unassembled WGS sequence"/>
</dbReference>
<dbReference type="InterPro" id="IPR001110">
    <property type="entry name" value="UPF0012_CS"/>
</dbReference>
<organism evidence="4 5">
    <name type="scientific">Stenotrophobium rhamnosiphilum</name>
    <dbReference type="NCBI Taxonomy" id="2029166"/>
    <lineage>
        <taxon>Bacteria</taxon>
        <taxon>Pseudomonadati</taxon>
        <taxon>Pseudomonadota</taxon>
        <taxon>Gammaproteobacteria</taxon>
        <taxon>Nevskiales</taxon>
        <taxon>Nevskiaceae</taxon>
        <taxon>Stenotrophobium</taxon>
    </lineage>
</organism>